<reference evidence="13 14" key="1">
    <citation type="submission" date="2024-02" db="EMBL/GenBank/DDBJ databases">
        <authorList>
            <person name="Daric V."/>
            <person name="Darras S."/>
        </authorList>
    </citation>
    <scope>NUCLEOTIDE SEQUENCE [LARGE SCALE GENOMIC DNA]</scope>
</reference>
<dbReference type="InterPro" id="IPR013246">
    <property type="entry name" value="SAGA_su_Sgf11"/>
</dbReference>
<evidence type="ECO:0000256" key="8">
    <source>
        <dbReference type="ARBA" id="ARBA00023163"/>
    </source>
</evidence>
<dbReference type="PANTHER" id="PTHR46367">
    <property type="entry name" value="ATAXIN-7-LIKE PROTEIN 3"/>
    <property type="match status" value="1"/>
</dbReference>
<proteinExistence type="inferred from homology"/>
<keyword evidence="4 10" id="KW-0862">Zinc</keyword>
<sequence>MADLQMYADHFLNEFLNEAILGVSYEVHRSLTKRTLFLDENGSDEDDTKYKIVVENGLDIFGQAIGGSKKHVECLCPNCNRNMAASRFAPHLEKCMGMGRNSSRIASQRIANSGKFASSMNDTLGTEDDLDDVNDADWFVACESSTSTRKSKKRKADRSNGLARTSKSKNSPKSGPSHSSSQSDLKLHARRADHNDNIRILNVRHNPDSSNKRNENINQTISLWQQHINATLSGHDGNGSKSLMGVAPASGIVKKSKKTTKHSHSKKNKKRQISSQQSIGLS</sequence>
<keyword evidence="5 10" id="KW-0156">Chromatin regulator</keyword>
<comment type="subcellular location">
    <subcellularLocation>
        <location evidence="1 10 11">Nucleus</location>
    </subcellularLocation>
</comment>
<evidence type="ECO:0000256" key="12">
    <source>
        <dbReference type="SAM" id="MobiDB-lite"/>
    </source>
</evidence>
<evidence type="ECO:0000313" key="13">
    <source>
        <dbReference type="EMBL" id="CAK8676647.1"/>
    </source>
</evidence>
<keyword evidence="9 10" id="KW-0539">Nucleus</keyword>
<feature type="zinc finger region" description="SGF11-type" evidence="10">
    <location>
        <begin position="74"/>
        <end position="95"/>
    </location>
</feature>
<dbReference type="InterPro" id="IPR051078">
    <property type="entry name" value="SGF11"/>
</dbReference>
<dbReference type="PANTHER" id="PTHR46367:SF1">
    <property type="entry name" value="ATAXIN-7-LIKE PROTEIN 3"/>
    <property type="match status" value="1"/>
</dbReference>
<comment type="caution">
    <text evidence="13">The sequence shown here is derived from an EMBL/GenBank/DDBJ whole genome shotgun (WGS) entry which is preliminary data.</text>
</comment>
<keyword evidence="6 10" id="KW-0805">Transcription regulation</keyword>
<accession>A0ABP0FAB2</accession>
<comment type="domain">
    <text evidence="10">The C-terminal SGF11-type zinc-finger domain forms part of the 'catalytic lobe' of the SAGA deubiquitination module.</text>
</comment>
<gene>
    <name evidence="13" type="ORF">CVLEPA_LOCUS6098</name>
</gene>
<comment type="similarity">
    <text evidence="10 11">Belongs to the SGF11 family.</text>
</comment>
<evidence type="ECO:0000256" key="10">
    <source>
        <dbReference type="HAMAP-Rule" id="MF_03047"/>
    </source>
</evidence>
<evidence type="ECO:0000256" key="11">
    <source>
        <dbReference type="RuleBase" id="RU261113"/>
    </source>
</evidence>
<feature type="region of interest" description="Disordered" evidence="12">
    <location>
        <begin position="147"/>
        <end position="214"/>
    </location>
</feature>
<keyword evidence="7 10" id="KW-0010">Activator</keyword>
<comment type="subunit">
    <text evidence="10">Component of some SAGA transcription coactivator-HAT complexes. Within the SAGA complex, participates to a subcomplex of SAGA called the DUB module (deubiquitination module).</text>
</comment>
<evidence type="ECO:0000256" key="4">
    <source>
        <dbReference type="ARBA" id="ARBA00022833"/>
    </source>
</evidence>
<dbReference type="Gene3D" id="3.30.160.60">
    <property type="entry name" value="Classic Zinc Finger"/>
    <property type="match status" value="1"/>
</dbReference>
<dbReference type="Pfam" id="PF08209">
    <property type="entry name" value="Sgf11"/>
    <property type="match status" value="1"/>
</dbReference>
<evidence type="ECO:0000256" key="1">
    <source>
        <dbReference type="ARBA" id="ARBA00004123"/>
    </source>
</evidence>
<keyword evidence="14" id="KW-1185">Reference proteome</keyword>
<protein>
    <recommendedName>
        <fullName evidence="10">SAGA-associated factor 11 homolog</fullName>
    </recommendedName>
</protein>
<keyword evidence="2 10" id="KW-0479">Metal-binding</keyword>
<dbReference type="Proteomes" id="UP001642483">
    <property type="component" value="Unassembled WGS sequence"/>
</dbReference>
<name>A0ABP0FAB2_CLALP</name>
<keyword evidence="8 10" id="KW-0804">Transcription</keyword>
<feature type="compositionally biased region" description="Low complexity" evidence="12">
    <location>
        <begin position="168"/>
        <end position="183"/>
    </location>
</feature>
<dbReference type="HAMAP" id="MF_03047">
    <property type="entry name" value="Sgf11"/>
    <property type="match status" value="1"/>
</dbReference>
<evidence type="ECO:0000256" key="6">
    <source>
        <dbReference type="ARBA" id="ARBA00023015"/>
    </source>
</evidence>
<evidence type="ECO:0000256" key="5">
    <source>
        <dbReference type="ARBA" id="ARBA00022853"/>
    </source>
</evidence>
<evidence type="ECO:0000256" key="3">
    <source>
        <dbReference type="ARBA" id="ARBA00022771"/>
    </source>
</evidence>
<evidence type="ECO:0000256" key="7">
    <source>
        <dbReference type="ARBA" id="ARBA00023159"/>
    </source>
</evidence>
<feature type="compositionally biased region" description="Basic and acidic residues" evidence="12">
    <location>
        <begin position="205"/>
        <end position="214"/>
    </location>
</feature>
<comment type="domain">
    <text evidence="10">The long N-terminal helix forms part of the 'assembly lobe' of the SAGA deubiquitination module.</text>
</comment>
<organism evidence="13 14">
    <name type="scientific">Clavelina lepadiformis</name>
    <name type="common">Light-bulb sea squirt</name>
    <name type="synonym">Ascidia lepadiformis</name>
    <dbReference type="NCBI Taxonomy" id="159417"/>
    <lineage>
        <taxon>Eukaryota</taxon>
        <taxon>Metazoa</taxon>
        <taxon>Chordata</taxon>
        <taxon>Tunicata</taxon>
        <taxon>Ascidiacea</taxon>
        <taxon>Aplousobranchia</taxon>
        <taxon>Clavelinidae</taxon>
        <taxon>Clavelina</taxon>
    </lineage>
</organism>
<dbReference type="EMBL" id="CAWYQH010000035">
    <property type="protein sequence ID" value="CAK8676647.1"/>
    <property type="molecule type" value="Genomic_DNA"/>
</dbReference>
<evidence type="ECO:0000256" key="2">
    <source>
        <dbReference type="ARBA" id="ARBA00022723"/>
    </source>
</evidence>
<feature type="compositionally biased region" description="Polar residues" evidence="12">
    <location>
        <begin position="273"/>
        <end position="282"/>
    </location>
</feature>
<comment type="function">
    <text evidence="10 11">Component of the transcription regulatory histone acetylation (HAT) complex SAGA, a multiprotein complex that activates transcription by remodeling chromatin and mediating histone acetylation and deubiquitination. Within the SAGA complex, participates in a subcomplex that specifically deubiquitinates histone H2B. The SAGA complex is recruited to specific gene promoters by activators, where it is required for transcription.</text>
</comment>
<evidence type="ECO:0000256" key="9">
    <source>
        <dbReference type="ARBA" id="ARBA00023242"/>
    </source>
</evidence>
<evidence type="ECO:0000313" key="14">
    <source>
        <dbReference type="Proteomes" id="UP001642483"/>
    </source>
</evidence>
<feature type="region of interest" description="Disordered" evidence="12">
    <location>
        <begin position="232"/>
        <end position="282"/>
    </location>
</feature>
<feature type="compositionally biased region" description="Basic and acidic residues" evidence="12">
    <location>
        <begin position="185"/>
        <end position="197"/>
    </location>
</feature>
<keyword evidence="3 10" id="KW-0863">Zinc-finger</keyword>
<feature type="compositionally biased region" description="Basic residues" evidence="12">
    <location>
        <begin position="254"/>
        <end position="272"/>
    </location>
</feature>